<evidence type="ECO:0000259" key="2">
    <source>
        <dbReference type="PROSITE" id="PS50056"/>
    </source>
</evidence>
<dbReference type="PANTHER" id="PTHR31126">
    <property type="entry name" value="TYROSINE-PROTEIN PHOSPHATASE"/>
    <property type="match status" value="1"/>
</dbReference>
<feature type="domain" description="Tyrosine specific protein phosphatases" evidence="2">
    <location>
        <begin position="106"/>
        <end position="142"/>
    </location>
</feature>
<reference evidence="3 4" key="1">
    <citation type="submission" date="2017-04" db="EMBL/GenBank/DDBJ databases">
        <authorList>
            <person name="Afonso C.L."/>
            <person name="Miller P.J."/>
            <person name="Scott M.A."/>
            <person name="Spackman E."/>
            <person name="Goraichik I."/>
            <person name="Dimitrov K.M."/>
            <person name="Suarez D.L."/>
            <person name="Swayne D.E."/>
        </authorList>
    </citation>
    <scope>NUCLEOTIDE SEQUENCE [LARGE SCALE GENOMIC DNA]</scope>
    <source>
        <strain evidence="3 4">DSM 43828</strain>
    </source>
</reference>
<accession>A0A1Y5XE21</accession>
<name>A0A1Y5XE21_KIBAR</name>
<protein>
    <submittedName>
        <fullName evidence="3">Tyrosine phosphatase family protein</fullName>
    </submittedName>
</protein>
<dbReference type="GO" id="GO:0004721">
    <property type="term" value="F:phosphoprotein phosphatase activity"/>
    <property type="evidence" value="ECO:0007669"/>
    <property type="project" value="InterPro"/>
</dbReference>
<dbReference type="InterPro" id="IPR000387">
    <property type="entry name" value="Tyr_Pase_dom"/>
</dbReference>
<gene>
    <name evidence="3" type="ORF">SAMN05661093_02452</name>
</gene>
<dbReference type="InterPro" id="IPR026893">
    <property type="entry name" value="Tyr/Ser_Pase_IphP-type"/>
</dbReference>
<dbReference type="PANTHER" id="PTHR31126:SF1">
    <property type="entry name" value="TYROSINE SPECIFIC PROTEIN PHOSPHATASES DOMAIN-CONTAINING PROTEIN"/>
    <property type="match status" value="1"/>
</dbReference>
<dbReference type="Proteomes" id="UP000192674">
    <property type="component" value="Unassembled WGS sequence"/>
</dbReference>
<sequence>MVLEWEGCLNGRDVGGLPSSDGRRIRSGVLLRSDSHSRLTADGIAAVRAVGITRILDLRWTRETEQEPSPFADDPVYCNVPLIAELAEQGTTMPDAYRSMLDNNQRQITDVLTRIVDAPPGPLAVHCSAGRDRTGVLVALALSVAGVPPTSIAADYALTDGCSGDTILRTLTHLHNQHGGVDAYLLAGGASHAQLRQVRNRLLETR</sequence>
<evidence type="ECO:0000256" key="1">
    <source>
        <dbReference type="ARBA" id="ARBA00009580"/>
    </source>
</evidence>
<comment type="similarity">
    <text evidence="1">Belongs to the protein-tyrosine phosphatase family.</text>
</comment>
<dbReference type="InterPro" id="IPR029021">
    <property type="entry name" value="Prot-tyrosine_phosphatase-like"/>
</dbReference>
<dbReference type="RefSeq" id="WP_084426179.1">
    <property type="nucleotide sequence ID" value="NZ_FWXV01000002.1"/>
</dbReference>
<dbReference type="SUPFAM" id="SSF52799">
    <property type="entry name" value="(Phosphotyrosine protein) phosphatases II"/>
    <property type="match status" value="1"/>
</dbReference>
<organism evidence="3 4">
    <name type="scientific">Kibdelosporangium aridum</name>
    <dbReference type="NCBI Taxonomy" id="2030"/>
    <lineage>
        <taxon>Bacteria</taxon>
        <taxon>Bacillati</taxon>
        <taxon>Actinomycetota</taxon>
        <taxon>Actinomycetes</taxon>
        <taxon>Pseudonocardiales</taxon>
        <taxon>Pseudonocardiaceae</taxon>
        <taxon>Kibdelosporangium</taxon>
    </lineage>
</organism>
<keyword evidence="4" id="KW-1185">Reference proteome</keyword>
<dbReference type="AlphaFoldDB" id="A0A1Y5XE21"/>
<dbReference type="PROSITE" id="PS50056">
    <property type="entry name" value="TYR_PHOSPHATASE_2"/>
    <property type="match status" value="1"/>
</dbReference>
<dbReference type="OrthoDB" id="1188001at2"/>
<dbReference type="EMBL" id="FWXV01000002">
    <property type="protein sequence ID" value="SMC88346.1"/>
    <property type="molecule type" value="Genomic_DNA"/>
</dbReference>
<dbReference type="PROSITE" id="PS00383">
    <property type="entry name" value="TYR_PHOSPHATASE_1"/>
    <property type="match status" value="1"/>
</dbReference>
<dbReference type="Gene3D" id="3.90.190.10">
    <property type="entry name" value="Protein tyrosine phosphatase superfamily"/>
    <property type="match status" value="1"/>
</dbReference>
<dbReference type="Pfam" id="PF13350">
    <property type="entry name" value="Y_phosphatase3"/>
    <property type="match status" value="1"/>
</dbReference>
<proteinExistence type="inferred from homology"/>
<dbReference type="InterPro" id="IPR016130">
    <property type="entry name" value="Tyr_Pase_AS"/>
</dbReference>
<evidence type="ECO:0000313" key="4">
    <source>
        <dbReference type="Proteomes" id="UP000192674"/>
    </source>
</evidence>
<evidence type="ECO:0000313" key="3">
    <source>
        <dbReference type="EMBL" id="SMC88346.1"/>
    </source>
</evidence>